<protein>
    <submittedName>
        <fullName evidence="1">3895_t:CDS:1</fullName>
    </submittedName>
</protein>
<sequence length="81" mass="9455">PEKFIPKRFYDSQEIKNHQKFSFSMFGGGLRACIGKNIAMLQMKLLLTLLYRYRKVDVELVDMNAPLKIRNSTSNLCENLQ</sequence>
<feature type="non-terminal residue" evidence="1">
    <location>
        <position position="1"/>
    </location>
</feature>
<feature type="non-terminal residue" evidence="1">
    <location>
        <position position="81"/>
    </location>
</feature>
<evidence type="ECO:0000313" key="2">
    <source>
        <dbReference type="Proteomes" id="UP000789860"/>
    </source>
</evidence>
<comment type="caution">
    <text evidence="1">The sequence shown here is derived from an EMBL/GenBank/DDBJ whole genome shotgun (WGS) entry which is preliminary data.</text>
</comment>
<keyword evidence="2" id="KW-1185">Reference proteome</keyword>
<dbReference type="EMBL" id="CAJVPM010024080">
    <property type="protein sequence ID" value="CAG8652190.1"/>
    <property type="molecule type" value="Genomic_DNA"/>
</dbReference>
<organism evidence="1 2">
    <name type="scientific">Scutellospora calospora</name>
    <dbReference type="NCBI Taxonomy" id="85575"/>
    <lineage>
        <taxon>Eukaryota</taxon>
        <taxon>Fungi</taxon>
        <taxon>Fungi incertae sedis</taxon>
        <taxon>Mucoromycota</taxon>
        <taxon>Glomeromycotina</taxon>
        <taxon>Glomeromycetes</taxon>
        <taxon>Diversisporales</taxon>
        <taxon>Gigasporaceae</taxon>
        <taxon>Scutellospora</taxon>
    </lineage>
</organism>
<accession>A0ACA9NKE6</accession>
<reference evidence="1" key="1">
    <citation type="submission" date="2021-06" db="EMBL/GenBank/DDBJ databases">
        <authorList>
            <person name="Kallberg Y."/>
            <person name="Tangrot J."/>
            <person name="Rosling A."/>
        </authorList>
    </citation>
    <scope>NUCLEOTIDE SEQUENCE</scope>
    <source>
        <strain evidence="1">AU212A</strain>
    </source>
</reference>
<proteinExistence type="predicted"/>
<dbReference type="Proteomes" id="UP000789860">
    <property type="component" value="Unassembled WGS sequence"/>
</dbReference>
<gene>
    <name evidence="1" type="ORF">SCALOS_LOCUS8703</name>
</gene>
<name>A0ACA9NKE6_9GLOM</name>
<evidence type="ECO:0000313" key="1">
    <source>
        <dbReference type="EMBL" id="CAG8652190.1"/>
    </source>
</evidence>